<dbReference type="InterPro" id="IPR011701">
    <property type="entry name" value="MFS"/>
</dbReference>
<dbReference type="Proteomes" id="UP000799538">
    <property type="component" value="Unassembled WGS sequence"/>
</dbReference>
<evidence type="ECO:0000256" key="4">
    <source>
        <dbReference type="ARBA" id="ARBA00022496"/>
    </source>
</evidence>
<evidence type="ECO:0000256" key="5">
    <source>
        <dbReference type="ARBA" id="ARBA00022692"/>
    </source>
</evidence>
<proteinExistence type="inferred from homology"/>
<dbReference type="GO" id="GO:0022857">
    <property type="term" value="F:transmembrane transporter activity"/>
    <property type="evidence" value="ECO:0007669"/>
    <property type="project" value="InterPro"/>
</dbReference>
<evidence type="ECO:0000256" key="11">
    <source>
        <dbReference type="SAM" id="Phobius"/>
    </source>
</evidence>
<feature type="region of interest" description="Disordered" evidence="10">
    <location>
        <begin position="1"/>
        <end position="40"/>
    </location>
</feature>
<evidence type="ECO:0000259" key="12">
    <source>
        <dbReference type="PROSITE" id="PS50850"/>
    </source>
</evidence>
<feature type="transmembrane region" description="Helical" evidence="11">
    <location>
        <begin position="555"/>
        <end position="575"/>
    </location>
</feature>
<keyword evidence="4" id="KW-0410">Iron transport</keyword>
<dbReference type="EMBL" id="ML992512">
    <property type="protein sequence ID" value="KAF2220759.1"/>
    <property type="molecule type" value="Genomic_DNA"/>
</dbReference>
<accession>A0A6A6G599</accession>
<dbReference type="FunFam" id="1.20.1250.20:FF:000302">
    <property type="entry name" value="MFS siderochrome iron transporter MirB"/>
    <property type="match status" value="1"/>
</dbReference>
<feature type="transmembrane region" description="Helical" evidence="11">
    <location>
        <begin position="417"/>
        <end position="436"/>
    </location>
</feature>
<evidence type="ECO:0000256" key="8">
    <source>
        <dbReference type="ARBA" id="ARBA00023065"/>
    </source>
</evidence>
<feature type="transmembrane region" description="Helical" evidence="11">
    <location>
        <begin position="227"/>
        <end position="245"/>
    </location>
</feature>
<dbReference type="Gene3D" id="1.20.1250.20">
    <property type="entry name" value="MFS general substrate transporter like domains"/>
    <property type="match status" value="2"/>
</dbReference>
<dbReference type="GO" id="GO:0010106">
    <property type="term" value="P:cellular response to iron ion starvation"/>
    <property type="evidence" value="ECO:0007669"/>
    <property type="project" value="UniProtKB-ARBA"/>
</dbReference>
<dbReference type="GO" id="GO:0006826">
    <property type="term" value="P:iron ion transport"/>
    <property type="evidence" value="ECO:0007669"/>
    <property type="project" value="UniProtKB-KW"/>
</dbReference>
<dbReference type="InterPro" id="IPR036259">
    <property type="entry name" value="MFS_trans_sf"/>
</dbReference>
<keyword evidence="14" id="KW-1185">Reference proteome</keyword>
<feature type="transmembrane region" description="Helical" evidence="11">
    <location>
        <begin position="166"/>
        <end position="182"/>
    </location>
</feature>
<dbReference type="SUPFAM" id="SSF103473">
    <property type="entry name" value="MFS general substrate transporter"/>
    <property type="match status" value="2"/>
</dbReference>
<evidence type="ECO:0000313" key="13">
    <source>
        <dbReference type="EMBL" id="KAF2220759.1"/>
    </source>
</evidence>
<protein>
    <submittedName>
        <fullName evidence="13">Siderochrome-iron transporter MirB</fullName>
    </submittedName>
</protein>
<comment type="subcellular location">
    <subcellularLocation>
        <location evidence="1">Membrane</location>
        <topology evidence="1">Multi-pass membrane protein</topology>
    </subcellularLocation>
</comment>
<organism evidence="13 14">
    <name type="scientific">Elsinoe ampelina</name>
    <dbReference type="NCBI Taxonomy" id="302913"/>
    <lineage>
        <taxon>Eukaryota</taxon>
        <taxon>Fungi</taxon>
        <taxon>Dikarya</taxon>
        <taxon>Ascomycota</taxon>
        <taxon>Pezizomycotina</taxon>
        <taxon>Dothideomycetes</taxon>
        <taxon>Dothideomycetidae</taxon>
        <taxon>Myriangiales</taxon>
        <taxon>Elsinoaceae</taxon>
        <taxon>Elsinoe</taxon>
    </lineage>
</organism>
<feature type="transmembrane region" description="Helical" evidence="11">
    <location>
        <begin position="351"/>
        <end position="372"/>
    </location>
</feature>
<gene>
    <name evidence="13" type="ORF">BDZ85DRAFT_203990</name>
</gene>
<keyword evidence="3" id="KW-0813">Transport</keyword>
<dbReference type="PANTHER" id="PTHR23501:SF50">
    <property type="entry name" value="MFS SIDEROCHROME IRON TRANSPORTER MIRB (AFU_ORTHOLOGUE AFUA_3G03640)-RELATED"/>
    <property type="match status" value="1"/>
</dbReference>
<feature type="transmembrane region" description="Helical" evidence="11">
    <location>
        <begin position="135"/>
        <end position="154"/>
    </location>
</feature>
<name>A0A6A6G599_9PEZI</name>
<evidence type="ECO:0000256" key="10">
    <source>
        <dbReference type="SAM" id="MobiDB-lite"/>
    </source>
</evidence>
<evidence type="ECO:0000256" key="1">
    <source>
        <dbReference type="ARBA" id="ARBA00004141"/>
    </source>
</evidence>
<evidence type="ECO:0000256" key="9">
    <source>
        <dbReference type="ARBA" id="ARBA00023136"/>
    </source>
</evidence>
<evidence type="ECO:0000256" key="2">
    <source>
        <dbReference type="ARBA" id="ARBA00008335"/>
    </source>
</evidence>
<keyword evidence="8" id="KW-0406">Ion transport</keyword>
<dbReference type="PROSITE" id="PS50850">
    <property type="entry name" value="MFS"/>
    <property type="match status" value="1"/>
</dbReference>
<dbReference type="PANTHER" id="PTHR23501">
    <property type="entry name" value="MAJOR FACILITATOR SUPERFAMILY"/>
    <property type="match status" value="1"/>
</dbReference>
<keyword evidence="5 11" id="KW-0812">Transmembrane</keyword>
<dbReference type="InterPro" id="IPR020846">
    <property type="entry name" value="MFS_dom"/>
</dbReference>
<evidence type="ECO:0000313" key="14">
    <source>
        <dbReference type="Proteomes" id="UP000799538"/>
    </source>
</evidence>
<reference evidence="14" key="1">
    <citation type="journal article" date="2020" name="Stud. Mycol.">
        <title>101 Dothideomycetes genomes: A test case for predicting lifestyles and emergence of pathogens.</title>
        <authorList>
            <person name="Haridas S."/>
            <person name="Albert R."/>
            <person name="Binder M."/>
            <person name="Bloem J."/>
            <person name="LaButti K."/>
            <person name="Salamov A."/>
            <person name="Andreopoulos B."/>
            <person name="Baker S."/>
            <person name="Barry K."/>
            <person name="Bills G."/>
            <person name="Bluhm B."/>
            <person name="Cannon C."/>
            <person name="Castanera R."/>
            <person name="Culley D."/>
            <person name="Daum C."/>
            <person name="Ezra D."/>
            <person name="Gonzalez J."/>
            <person name="Henrissat B."/>
            <person name="Kuo A."/>
            <person name="Liang C."/>
            <person name="Lipzen A."/>
            <person name="Lutzoni F."/>
            <person name="Magnuson J."/>
            <person name="Mondo S."/>
            <person name="Nolan M."/>
            <person name="Ohm R."/>
            <person name="Pangilinan J."/>
            <person name="Park H.-J."/>
            <person name="Ramirez L."/>
            <person name="Alfaro M."/>
            <person name="Sun H."/>
            <person name="Tritt A."/>
            <person name="Yoshinaga Y."/>
            <person name="Zwiers L.-H."/>
            <person name="Turgeon B."/>
            <person name="Goodwin S."/>
            <person name="Spatafora J."/>
            <person name="Crous P."/>
            <person name="Grigoriev I."/>
        </authorList>
    </citation>
    <scope>NUCLEOTIDE SEQUENCE [LARGE SCALE GENOMIC DNA]</scope>
    <source>
        <strain evidence="14">CECT 20119</strain>
    </source>
</reference>
<feature type="transmembrane region" description="Helical" evidence="11">
    <location>
        <begin position="59"/>
        <end position="81"/>
    </location>
</feature>
<dbReference type="FunFam" id="1.20.1250.20:FF:000284">
    <property type="entry name" value="Siderophore iron transporter mirB"/>
    <property type="match status" value="1"/>
</dbReference>
<feature type="transmembrane region" description="Helical" evidence="11">
    <location>
        <begin position="312"/>
        <end position="331"/>
    </location>
</feature>
<comment type="similarity">
    <text evidence="2">Belongs to the major facilitator superfamily.</text>
</comment>
<feature type="transmembrane region" description="Helical" evidence="11">
    <location>
        <begin position="101"/>
        <end position="123"/>
    </location>
</feature>
<feature type="transmembrane region" description="Helical" evidence="11">
    <location>
        <begin position="477"/>
        <end position="503"/>
    </location>
</feature>
<feature type="transmembrane region" description="Helical" evidence="11">
    <location>
        <begin position="442"/>
        <end position="470"/>
    </location>
</feature>
<feature type="transmembrane region" description="Helical" evidence="11">
    <location>
        <begin position="282"/>
        <end position="306"/>
    </location>
</feature>
<dbReference type="AlphaFoldDB" id="A0A6A6G599"/>
<feature type="transmembrane region" description="Helical" evidence="11">
    <location>
        <begin position="384"/>
        <end position="405"/>
    </location>
</feature>
<dbReference type="Pfam" id="PF07690">
    <property type="entry name" value="MFS_1"/>
    <property type="match status" value="1"/>
</dbReference>
<evidence type="ECO:0000256" key="3">
    <source>
        <dbReference type="ARBA" id="ARBA00022448"/>
    </source>
</evidence>
<dbReference type="GO" id="GO:0005886">
    <property type="term" value="C:plasma membrane"/>
    <property type="evidence" value="ECO:0007669"/>
    <property type="project" value="TreeGrafter"/>
</dbReference>
<keyword evidence="6 11" id="KW-1133">Transmembrane helix</keyword>
<evidence type="ECO:0000256" key="6">
    <source>
        <dbReference type="ARBA" id="ARBA00022989"/>
    </source>
</evidence>
<feature type="domain" description="Major facilitator superfamily (MFS) profile" evidence="12">
    <location>
        <begin position="72"/>
        <end position="579"/>
    </location>
</feature>
<keyword evidence="7" id="KW-0408">Iron</keyword>
<keyword evidence="9 11" id="KW-0472">Membrane</keyword>
<sequence length="591" mass="64767">MNEPQTEAKTANFDVDASSERPDQSHRRPSLGSGNAFKDELDSTIPADNAQSGVRKIEAVTLAWSKTSMYAVLVFIWFLTLVNNMKSSMVYSLAPYATSSFLGHSLLTVIAVVSGALAGAVYIPMAKALDLWGRAEGFLLMLAFCLLGVVLLASSKSIEVYCAGEVFYYVGFGGLSYSWVVLATDVTNLRNRGLAFAFTSSPALISAFAGSKAAAGALEFSTWRWGYGMWAIIIPFFALPIYLLIATNLRKAEKKGILEREKKRKITFNVENIWWAAKEFDLLGVFLFASGMVVFLLPFTLVSYAASGWRTGYIIAMIIVGFILLVMFGLYEVFLAPVPFLDHRRMNDRSVLGACLLNMTYQISYGCYATYFTSFLQVVYNLDVASAGYVGNTFSAVAFVALFVAGWLIRWTGRLKWILWCMVPLYIFGLGLMIHFRQPGFSIGYIVMCEVFFSIAGSVFVLCVQLAVLASVEHQHVAAVLALLFVVGSIGGSIGAAICGAIWTNTFRPYLEQNLPESAQSSLPLIYGSLVQQLSYSVGSPERDAIVGAYGHAQAVMLAVGTSFMVLGFFWVALIKDVDVRKMSQTKGNVF</sequence>
<feature type="transmembrane region" description="Helical" evidence="11">
    <location>
        <begin position="194"/>
        <end position="215"/>
    </location>
</feature>
<evidence type="ECO:0000256" key="7">
    <source>
        <dbReference type="ARBA" id="ARBA00023004"/>
    </source>
</evidence>
<dbReference type="OrthoDB" id="4078873at2759"/>